<dbReference type="Proteomes" id="UP000218896">
    <property type="component" value="Unassembled WGS sequence"/>
</dbReference>
<dbReference type="AlphaFoldDB" id="A0A2A2FC28"/>
<comment type="caution">
    <text evidence="4">The sequence shown here is derived from an EMBL/GenBank/DDBJ whole genome shotgun (WGS) entry which is preliminary data.</text>
</comment>
<feature type="chain" id="PRO_5012245873" evidence="2">
    <location>
        <begin position="23"/>
        <end position="139"/>
    </location>
</feature>
<feature type="region of interest" description="Disordered" evidence="1">
    <location>
        <begin position="81"/>
        <end position="104"/>
    </location>
</feature>
<name>A0A2A2FC28_9GAMM</name>
<sequence>MNALTRTLTGITLALGTTAAMASDAPEDASAYFISPQDGETVSSPVTVRFGLEGMGVAPSGVDRKNTGHHHLLVNVDEMPAMDEPIPSDDQHRHFGGGQTQTTLDLEPGEHELTLLLGDETHTPHEPPVKSETITITVE</sequence>
<protein>
    <submittedName>
        <fullName evidence="4">Rod shape-determining protein RodA</fullName>
    </submittedName>
</protein>
<dbReference type="InterPro" id="IPR025512">
    <property type="entry name" value="DUF4399"/>
</dbReference>
<evidence type="ECO:0000256" key="1">
    <source>
        <dbReference type="SAM" id="MobiDB-lite"/>
    </source>
</evidence>
<dbReference type="OrthoDB" id="531568at2"/>
<feature type="region of interest" description="Disordered" evidence="1">
    <location>
        <begin position="120"/>
        <end position="139"/>
    </location>
</feature>
<feature type="domain" description="DUF4399" evidence="3">
    <location>
        <begin position="48"/>
        <end position="139"/>
    </location>
</feature>
<evidence type="ECO:0000313" key="5">
    <source>
        <dbReference type="Proteomes" id="UP000218896"/>
    </source>
</evidence>
<feature type="compositionally biased region" description="Basic and acidic residues" evidence="1">
    <location>
        <begin position="120"/>
        <end position="129"/>
    </location>
</feature>
<feature type="signal peptide" evidence="2">
    <location>
        <begin position="1"/>
        <end position="22"/>
    </location>
</feature>
<dbReference type="RefSeq" id="WP_095616258.1">
    <property type="nucleotide sequence ID" value="NZ_NSKD01000001.1"/>
</dbReference>
<organism evidence="4 5">
    <name type="scientific">Halovibrio salipaludis</name>
    <dbReference type="NCBI Taxonomy" id="2032626"/>
    <lineage>
        <taxon>Bacteria</taxon>
        <taxon>Pseudomonadati</taxon>
        <taxon>Pseudomonadota</taxon>
        <taxon>Gammaproteobacteria</taxon>
        <taxon>Oceanospirillales</taxon>
        <taxon>Halomonadaceae</taxon>
        <taxon>Halovibrio</taxon>
    </lineage>
</organism>
<proteinExistence type="predicted"/>
<accession>A0A2A2FC28</accession>
<evidence type="ECO:0000256" key="2">
    <source>
        <dbReference type="SAM" id="SignalP"/>
    </source>
</evidence>
<reference evidence="4 5" key="1">
    <citation type="submission" date="2017-08" db="EMBL/GenBank/DDBJ databases">
        <title>Halovibrio sewagensis sp. nov., isolated from wastewater of high salinity.</title>
        <authorList>
            <person name="Dong X."/>
            <person name="Zhang G."/>
        </authorList>
    </citation>
    <scope>NUCLEOTIDE SEQUENCE [LARGE SCALE GENOMIC DNA]</scope>
    <source>
        <strain evidence="4 5">YL5-2</strain>
    </source>
</reference>
<dbReference type="Pfam" id="PF14347">
    <property type="entry name" value="DUF4399"/>
    <property type="match status" value="1"/>
</dbReference>
<keyword evidence="2" id="KW-0732">Signal</keyword>
<evidence type="ECO:0000313" key="4">
    <source>
        <dbReference type="EMBL" id="PAU82162.1"/>
    </source>
</evidence>
<keyword evidence="5" id="KW-1185">Reference proteome</keyword>
<evidence type="ECO:0000259" key="3">
    <source>
        <dbReference type="Pfam" id="PF14347"/>
    </source>
</evidence>
<gene>
    <name evidence="4" type="ORF">CK501_03150</name>
</gene>
<dbReference type="EMBL" id="NSKD01000001">
    <property type="protein sequence ID" value="PAU82162.1"/>
    <property type="molecule type" value="Genomic_DNA"/>
</dbReference>